<comment type="caution">
    <text evidence="1">The sequence shown here is derived from an EMBL/GenBank/DDBJ whole genome shotgun (WGS) entry which is preliminary data.</text>
</comment>
<accession>A0A9D4GNI1</accession>
<organism evidence="1 2">
    <name type="scientific">Dreissena polymorpha</name>
    <name type="common">Zebra mussel</name>
    <name type="synonym">Mytilus polymorpha</name>
    <dbReference type="NCBI Taxonomy" id="45954"/>
    <lineage>
        <taxon>Eukaryota</taxon>
        <taxon>Metazoa</taxon>
        <taxon>Spiralia</taxon>
        <taxon>Lophotrochozoa</taxon>
        <taxon>Mollusca</taxon>
        <taxon>Bivalvia</taxon>
        <taxon>Autobranchia</taxon>
        <taxon>Heteroconchia</taxon>
        <taxon>Euheterodonta</taxon>
        <taxon>Imparidentia</taxon>
        <taxon>Neoheterodontei</taxon>
        <taxon>Myida</taxon>
        <taxon>Dreissenoidea</taxon>
        <taxon>Dreissenidae</taxon>
        <taxon>Dreissena</taxon>
    </lineage>
</organism>
<dbReference type="EMBL" id="JAIWYP010000005">
    <property type="protein sequence ID" value="KAH3818636.1"/>
    <property type="molecule type" value="Genomic_DNA"/>
</dbReference>
<evidence type="ECO:0000313" key="2">
    <source>
        <dbReference type="Proteomes" id="UP000828390"/>
    </source>
</evidence>
<keyword evidence="2" id="KW-1185">Reference proteome</keyword>
<evidence type="ECO:0000313" key="1">
    <source>
        <dbReference type="EMBL" id="KAH3818636.1"/>
    </source>
</evidence>
<reference evidence="1" key="2">
    <citation type="submission" date="2020-11" db="EMBL/GenBank/DDBJ databases">
        <authorList>
            <person name="McCartney M.A."/>
            <person name="Auch B."/>
            <person name="Kono T."/>
            <person name="Mallez S."/>
            <person name="Becker A."/>
            <person name="Gohl D.M."/>
            <person name="Silverstein K.A.T."/>
            <person name="Koren S."/>
            <person name="Bechman K.B."/>
            <person name="Herman A."/>
            <person name="Abrahante J.E."/>
            <person name="Garbe J."/>
        </authorList>
    </citation>
    <scope>NUCLEOTIDE SEQUENCE</scope>
    <source>
        <strain evidence="1">Duluth1</strain>
        <tissue evidence="1">Whole animal</tissue>
    </source>
</reference>
<dbReference type="AlphaFoldDB" id="A0A9D4GNI1"/>
<dbReference type="Proteomes" id="UP000828390">
    <property type="component" value="Unassembled WGS sequence"/>
</dbReference>
<gene>
    <name evidence="1" type="ORF">DPMN_120358</name>
</gene>
<protein>
    <submittedName>
        <fullName evidence="1">Uncharacterized protein</fullName>
    </submittedName>
</protein>
<sequence length="90" mass="10328">MFPYTETNKAHTLEQKELARGWNSGDFGTLRAGSIVKFTRGMSNVKVETYGSVCDPIYRHSSVNIKCPQITYMNLTHYHFDTYVNAFEVL</sequence>
<reference evidence="1" key="1">
    <citation type="journal article" date="2019" name="bioRxiv">
        <title>The Genome of the Zebra Mussel, Dreissena polymorpha: A Resource for Invasive Species Research.</title>
        <authorList>
            <person name="McCartney M.A."/>
            <person name="Auch B."/>
            <person name="Kono T."/>
            <person name="Mallez S."/>
            <person name="Zhang Y."/>
            <person name="Obille A."/>
            <person name="Becker A."/>
            <person name="Abrahante J.E."/>
            <person name="Garbe J."/>
            <person name="Badalamenti J.P."/>
            <person name="Herman A."/>
            <person name="Mangelson H."/>
            <person name="Liachko I."/>
            <person name="Sullivan S."/>
            <person name="Sone E.D."/>
            <person name="Koren S."/>
            <person name="Silverstein K.A.T."/>
            <person name="Beckman K.B."/>
            <person name="Gohl D.M."/>
        </authorList>
    </citation>
    <scope>NUCLEOTIDE SEQUENCE</scope>
    <source>
        <strain evidence="1">Duluth1</strain>
        <tissue evidence="1">Whole animal</tissue>
    </source>
</reference>
<name>A0A9D4GNI1_DREPO</name>
<proteinExistence type="predicted"/>